<dbReference type="EMBL" id="CP127173">
    <property type="protein sequence ID" value="WIV52913.1"/>
    <property type="molecule type" value="Genomic_DNA"/>
</dbReference>
<sequence length="96" mass="10008">MAEGRVAIIGDAAFAACPHAAAGTAKAADDVWQLYEHLGAGGGGIADTLKRWEPGQLELGNQLIDRVAAMGARSQFSNTWVPGDPDLRFGLYAPGK</sequence>
<keyword evidence="2" id="KW-1185">Reference proteome</keyword>
<proteinExistence type="predicted"/>
<accession>A0ABY8XBY8</accession>
<dbReference type="RefSeq" id="WP_285449315.1">
    <property type="nucleotide sequence ID" value="NZ_CP127173.1"/>
</dbReference>
<dbReference type="Proteomes" id="UP001227101">
    <property type="component" value="Chromosome"/>
</dbReference>
<protein>
    <submittedName>
        <fullName evidence="1">Uncharacterized protein</fullName>
    </submittedName>
</protein>
<organism evidence="1 2">
    <name type="scientific">Amycolatopsis nalaikhensis</name>
    <dbReference type="NCBI Taxonomy" id="715472"/>
    <lineage>
        <taxon>Bacteria</taxon>
        <taxon>Bacillati</taxon>
        <taxon>Actinomycetota</taxon>
        <taxon>Actinomycetes</taxon>
        <taxon>Pseudonocardiales</taxon>
        <taxon>Pseudonocardiaceae</taxon>
        <taxon>Amycolatopsis</taxon>
    </lineage>
</organism>
<name>A0ABY8XBY8_9PSEU</name>
<evidence type="ECO:0000313" key="2">
    <source>
        <dbReference type="Proteomes" id="UP001227101"/>
    </source>
</evidence>
<reference evidence="1 2" key="1">
    <citation type="submission" date="2023-06" db="EMBL/GenBank/DDBJ databases">
        <authorList>
            <person name="Oyuntsetseg B."/>
            <person name="Kim S.B."/>
        </authorList>
    </citation>
    <scope>NUCLEOTIDE SEQUENCE [LARGE SCALE GENOMIC DNA]</scope>
    <source>
        <strain evidence="1 2">2-2</strain>
    </source>
</reference>
<dbReference type="InterPro" id="IPR036188">
    <property type="entry name" value="FAD/NAD-bd_sf"/>
</dbReference>
<dbReference type="SUPFAM" id="SSF51905">
    <property type="entry name" value="FAD/NAD(P)-binding domain"/>
    <property type="match status" value="1"/>
</dbReference>
<dbReference type="Gene3D" id="3.50.50.60">
    <property type="entry name" value="FAD/NAD(P)-binding domain"/>
    <property type="match status" value="1"/>
</dbReference>
<evidence type="ECO:0000313" key="1">
    <source>
        <dbReference type="EMBL" id="WIV52913.1"/>
    </source>
</evidence>
<gene>
    <name evidence="1" type="ORF">QP939_28650</name>
</gene>